<feature type="compositionally biased region" description="Basic and acidic residues" evidence="1">
    <location>
        <begin position="49"/>
        <end position="72"/>
    </location>
</feature>
<feature type="region of interest" description="Disordered" evidence="1">
    <location>
        <begin position="46"/>
        <end position="120"/>
    </location>
</feature>
<feature type="compositionally biased region" description="Polar residues" evidence="1">
    <location>
        <begin position="106"/>
        <end position="120"/>
    </location>
</feature>
<evidence type="ECO:0000313" key="2">
    <source>
        <dbReference type="EMBL" id="SPP63107.1"/>
    </source>
</evidence>
<sequence length="120" mass="13443">MISSLINLLLLQNKNPADAPWDATERVIDGVDEIVQRATTVHKLYIEAPGKHGADRNDEHRTEEEARQETSYRKRIHLSTQRQRSSIREAASAVSPNDRTAGPLHHSTTQIAKPLASRNS</sequence>
<organism evidence="2 3">
    <name type="scientific">Nitrospira lenta</name>
    <dbReference type="NCBI Taxonomy" id="1436998"/>
    <lineage>
        <taxon>Bacteria</taxon>
        <taxon>Pseudomonadati</taxon>
        <taxon>Nitrospirota</taxon>
        <taxon>Nitrospiria</taxon>
        <taxon>Nitrospirales</taxon>
        <taxon>Nitrospiraceae</taxon>
        <taxon>Nitrospira</taxon>
    </lineage>
</organism>
<name>A0A330L196_9BACT</name>
<evidence type="ECO:0000313" key="3">
    <source>
        <dbReference type="Proteomes" id="UP000248168"/>
    </source>
</evidence>
<gene>
    <name evidence="2" type="ORF">NITLEN_10193</name>
</gene>
<dbReference type="InParanoid" id="A0A330L196"/>
<dbReference type="AlphaFoldDB" id="A0A330L196"/>
<dbReference type="Proteomes" id="UP000248168">
    <property type="component" value="Unassembled WGS sequence"/>
</dbReference>
<protein>
    <submittedName>
        <fullName evidence="2">Uncharacterized protein</fullName>
    </submittedName>
</protein>
<proteinExistence type="predicted"/>
<reference evidence="3" key="1">
    <citation type="submission" date="2018-04" db="EMBL/GenBank/DDBJ databases">
        <authorList>
            <person name="Lucker S."/>
            <person name="Sakoula D."/>
        </authorList>
    </citation>
    <scope>NUCLEOTIDE SEQUENCE [LARGE SCALE GENOMIC DNA]</scope>
</reference>
<dbReference type="EMBL" id="OUNR01000001">
    <property type="protein sequence ID" value="SPP63107.1"/>
    <property type="molecule type" value="Genomic_DNA"/>
</dbReference>
<evidence type="ECO:0000256" key="1">
    <source>
        <dbReference type="SAM" id="MobiDB-lite"/>
    </source>
</evidence>
<keyword evidence="3" id="KW-1185">Reference proteome</keyword>
<accession>A0A330L196</accession>